<evidence type="ECO:0000256" key="2">
    <source>
        <dbReference type="ARBA" id="ARBA00022485"/>
    </source>
</evidence>
<name>T1AV33_9ZZZZ</name>
<dbReference type="PANTHER" id="PTHR10949">
    <property type="entry name" value="LIPOYL SYNTHASE"/>
    <property type="match status" value="1"/>
</dbReference>
<keyword evidence="2" id="KW-0411">Iron-sulfur</keyword>
<evidence type="ECO:0000256" key="1">
    <source>
        <dbReference type="ARBA" id="ARBA00001966"/>
    </source>
</evidence>
<sequence>SWGLRYVVLTQVCRDDLPDQGAGHLAATIQAIHRAAPGTRVELLAGDLGETGKRSGRSFWRDRRSSPTTWRRSAG</sequence>
<feature type="region of interest" description="Disordered" evidence="3">
    <location>
        <begin position="53"/>
        <end position="75"/>
    </location>
</feature>
<accession>T1AV33</accession>
<protein>
    <submittedName>
        <fullName evidence="4">Lipoyl synthase</fullName>
    </submittedName>
</protein>
<comment type="caution">
    <text evidence="4">The sequence shown here is derived from an EMBL/GenBank/DDBJ whole genome shotgun (WGS) entry which is preliminary data.</text>
</comment>
<keyword evidence="2" id="KW-0479">Metal-binding</keyword>
<comment type="cofactor">
    <cofactor evidence="1">
        <name>[4Fe-4S] cluster</name>
        <dbReference type="ChEBI" id="CHEBI:49883"/>
    </cofactor>
</comment>
<organism evidence="4">
    <name type="scientific">mine drainage metagenome</name>
    <dbReference type="NCBI Taxonomy" id="410659"/>
    <lineage>
        <taxon>unclassified sequences</taxon>
        <taxon>metagenomes</taxon>
        <taxon>ecological metagenomes</taxon>
    </lineage>
</organism>
<dbReference type="InterPro" id="IPR003698">
    <property type="entry name" value="Lipoyl_synth"/>
</dbReference>
<reference evidence="4" key="2">
    <citation type="journal article" date="2014" name="ISME J.">
        <title>Microbial stratification in low pH oxic and suboxic macroscopic growths along an acid mine drainage.</title>
        <authorList>
            <person name="Mendez-Garcia C."/>
            <person name="Mesa V."/>
            <person name="Sprenger R.R."/>
            <person name="Richter M."/>
            <person name="Diez M.S."/>
            <person name="Solano J."/>
            <person name="Bargiela R."/>
            <person name="Golyshina O.V."/>
            <person name="Manteca A."/>
            <person name="Ramos J.L."/>
            <person name="Gallego J.R."/>
            <person name="Llorente I."/>
            <person name="Martins Dos Santos V.A."/>
            <person name="Jensen O.N."/>
            <person name="Pelaez A.I."/>
            <person name="Sanchez J."/>
            <person name="Ferrer M."/>
        </authorList>
    </citation>
    <scope>NUCLEOTIDE SEQUENCE</scope>
</reference>
<feature type="non-terminal residue" evidence="4">
    <location>
        <position position="1"/>
    </location>
</feature>
<keyword evidence="2" id="KW-0408">Iron</keyword>
<keyword evidence="2" id="KW-0004">4Fe-4S</keyword>
<dbReference type="GO" id="GO:0016992">
    <property type="term" value="F:lipoate synthase activity"/>
    <property type="evidence" value="ECO:0007669"/>
    <property type="project" value="InterPro"/>
</dbReference>
<evidence type="ECO:0000256" key="3">
    <source>
        <dbReference type="SAM" id="MobiDB-lite"/>
    </source>
</evidence>
<proteinExistence type="predicted"/>
<evidence type="ECO:0000313" key="4">
    <source>
        <dbReference type="EMBL" id="EQD61377.1"/>
    </source>
</evidence>
<feature type="compositionally biased region" description="Polar residues" evidence="3">
    <location>
        <begin position="66"/>
        <end position="75"/>
    </location>
</feature>
<dbReference type="AlphaFoldDB" id="T1AV33"/>
<reference evidence="4" key="1">
    <citation type="submission" date="2013-08" db="EMBL/GenBank/DDBJ databases">
        <authorList>
            <person name="Mendez C."/>
            <person name="Richter M."/>
            <person name="Ferrer M."/>
            <person name="Sanchez J."/>
        </authorList>
    </citation>
    <scope>NUCLEOTIDE SEQUENCE</scope>
</reference>
<dbReference type="PANTHER" id="PTHR10949:SF0">
    <property type="entry name" value="LIPOYL SYNTHASE, MITOCHONDRIAL"/>
    <property type="match status" value="1"/>
</dbReference>
<dbReference type="GO" id="GO:0051539">
    <property type="term" value="F:4 iron, 4 sulfur cluster binding"/>
    <property type="evidence" value="ECO:0007669"/>
    <property type="project" value="UniProtKB-KW"/>
</dbReference>
<gene>
    <name evidence="4" type="ORF">B2A_03253</name>
</gene>
<dbReference type="EMBL" id="AUZZ01002180">
    <property type="protein sequence ID" value="EQD61377.1"/>
    <property type="molecule type" value="Genomic_DNA"/>
</dbReference>